<sequence>MQLYHVISLVAVIAQASAASSSASHSDLNGWYPCSESTFADEGGSGNQDAECAVYSAPLCYPGICATPKPIDSTVDIFVKRVAAVIDAETATNVWLLQGGPGASSTAMESAMVELHARLDGAVNVYTMDHRGTGRSTLLDCVAAQATTTGSPWGSGIDTAEVPACAQALEKKYGNLSSFSMTSAAMDMATFISDYSNSADTIVYAVSYGTALVERLIHLDPLEVTGYVLDGVATSSGTSKEFEYFSTWDADFGDVGDAFLALCATQSECGGQFVSNSLPVTLQNVITQFDNDAKSTCAALLSDVGSEPASYILRRVLGSLLQSTKLRTLIPPIVYRLNRCASNDVEILTHFFTNLNKYLSWPSEDDAFESTLLYYLIVFSEMWETPEPSIVEMISRFTNTRVSNGGTYTDIPLYCAFSKESSPVCDQLDVGTYDANGIIYERDQYWNKSAAIPAQASVLLLSGKLDPQTPHKYAQYLLEALDGSKKELVTFNYATHGTLWTTPMDEDDDESETCGMRLLLSYVSSNGDLNGLDKSCLEELPAFSMTPPLVYQYYFLSTNDIYDGDYDESLAALVTGSSSSIAGFVTTVSKENATYKAAFIVFLVLFVATLALAGLFAFRWLKLKRENERNRATGDLPDDIEISTPPEVEATSPELTTAFSTQRSKEAR</sequence>
<keyword evidence="3" id="KW-0812">Transmembrane</keyword>
<dbReference type="STRING" id="29920.A0A329S747"/>
<keyword evidence="4" id="KW-0732">Signal</keyword>
<evidence type="ECO:0000313" key="7">
    <source>
        <dbReference type="Proteomes" id="UP000251314"/>
    </source>
</evidence>
<accession>A0A329S747</accession>
<feature type="domain" description="Peptidase S33 tripeptidyl aminopeptidase-like C-terminal" evidence="5">
    <location>
        <begin position="448"/>
        <end position="499"/>
    </location>
</feature>
<dbReference type="EMBL" id="MJFZ01000265">
    <property type="protein sequence ID" value="RAW32753.1"/>
    <property type="molecule type" value="Genomic_DNA"/>
</dbReference>
<evidence type="ECO:0000259" key="5">
    <source>
        <dbReference type="Pfam" id="PF08386"/>
    </source>
</evidence>
<evidence type="ECO:0000256" key="4">
    <source>
        <dbReference type="SAM" id="SignalP"/>
    </source>
</evidence>
<evidence type="ECO:0000256" key="2">
    <source>
        <dbReference type="SAM" id="MobiDB-lite"/>
    </source>
</evidence>
<dbReference type="InterPro" id="IPR013595">
    <property type="entry name" value="Pept_S33_TAP-like_C"/>
</dbReference>
<feature type="region of interest" description="Disordered" evidence="2">
    <location>
        <begin position="632"/>
        <end position="668"/>
    </location>
</feature>
<dbReference type="PANTHER" id="PTHR43039">
    <property type="entry name" value="ESTERASE-RELATED"/>
    <property type="match status" value="1"/>
</dbReference>
<dbReference type="SUPFAM" id="SSF53474">
    <property type="entry name" value="alpha/beta-Hydrolases"/>
    <property type="match status" value="1"/>
</dbReference>
<feature type="chain" id="PRO_5016243237" description="Peptidase S33 tripeptidyl aminopeptidase-like C-terminal domain-containing protein" evidence="4">
    <location>
        <begin position="19"/>
        <end position="668"/>
    </location>
</feature>
<evidence type="ECO:0000313" key="6">
    <source>
        <dbReference type="EMBL" id="RAW32753.1"/>
    </source>
</evidence>
<protein>
    <recommendedName>
        <fullName evidence="5">Peptidase S33 tripeptidyl aminopeptidase-like C-terminal domain-containing protein</fullName>
    </recommendedName>
</protein>
<reference evidence="6 7" key="1">
    <citation type="submission" date="2018-01" db="EMBL/GenBank/DDBJ databases">
        <title>Draft genome of the strawberry crown rot pathogen Phytophthora cactorum.</title>
        <authorList>
            <person name="Armitage A.D."/>
            <person name="Lysoe E."/>
            <person name="Nellist C.F."/>
            <person name="Harrison R.J."/>
            <person name="Brurberg M.B."/>
        </authorList>
    </citation>
    <scope>NUCLEOTIDE SEQUENCE [LARGE SCALE GENOMIC DNA]</scope>
    <source>
        <strain evidence="6 7">10300</strain>
    </source>
</reference>
<comment type="caution">
    <text evidence="6">The sequence shown here is derived from an EMBL/GenBank/DDBJ whole genome shotgun (WGS) entry which is preliminary data.</text>
</comment>
<proteinExistence type="inferred from homology"/>
<dbReference type="AlphaFoldDB" id="A0A329S747"/>
<dbReference type="Proteomes" id="UP000251314">
    <property type="component" value="Unassembled WGS sequence"/>
</dbReference>
<dbReference type="Pfam" id="PF08386">
    <property type="entry name" value="Abhydrolase_4"/>
    <property type="match status" value="1"/>
</dbReference>
<dbReference type="VEuPathDB" id="FungiDB:PC110_g10909"/>
<feature type="compositionally biased region" description="Polar residues" evidence="2">
    <location>
        <begin position="653"/>
        <end position="662"/>
    </location>
</feature>
<dbReference type="Gene3D" id="3.40.50.1820">
    <property type="entry name" value="alpha/beta hydrolase"/>
    <property type="match status" value="2"/>
</dbReference>
<feature type="transmembrane region" description="Helical" evidence="3">
    <location>
        <begin position="597"/>
        <end position="621"/>
    </location>
</feature>
<name>A0A329S747_9STRA</name>
<gene>
    <name evidence="6" type="ORF">PC110_g10909</name>
</gene>
<dbReference type="OrthoDB" id="425534at2759"/>
<keyword evidence="3" id="KW-0472">Membrane</keyword>
<keyword evidence="3" id="KW-1133">Transmembrane helix</keyword>
<organism evidence="6 7">
    <name type="scientific">Phytophthora cactorum</name>
    <dbReference type="NCBI Taxonomy" id="29920"/>
    <lineage>
        <taxon>Eukaryota</taxon>
        <taxon>Sar</taxon>
        <taxon>Stramenopiles</taxon>
        <taxon>Oomycota</taxon>
        <taxon>Peronosporomycetes</taxon>
        <taxon>Peronosporales</taxon>
        <taxon>Peronosporaceae</taxon>
        <taxon>Phytophthora</taxon>
    </lineage>
</organism>
<comment type="similarity">
    <text evidence="1">Belongs to the AB hydrolase superfamily.</text>
</comment>
<evidence type="ECO:0000256" key="1">
    <source>
        <dbReference type="ARBA" id="ARBA00008645"/>
    </source>
</evidence>
<keyword evidence="7" id="KW-1185">Reference proteome</keyword>
<evidence type="ECO:0000256" key="3">
    <source>
        <dbReference type="SAM" id="Phobius"/>
    </source>
</evidence>
<feature type="signal peptide" evidence="4">
    <location>
        <begin position="1"/>
        <end position="18"/>
    </location>
</feature>
<dbReference type="InterPro" id="IPR029058">
    <property type="entry name" value="AB_hydrolase_fold"/>
</dbReference>